<dbReference type="EMBL" id="KV784377">
    <property type="protein sequence ID" value="OEU09157.1"/>
    <property type="molecule type" value="Genomic_DNA"/>
</dbReference>
<name>A0A1E7ETJ4_9STRA</name>
<reference evidence="2 3" key="1">
    <citation type="submission" date="2016-09" db="EMBL/GenBank/DDBJ databases">
        <title>Extensive genetic diversity and differential bi-allelic expression allows diatom success in the polar Southern Ocean.</title>
        <authorList>
            <consortium name="DOE Joint Genome Institute"/>
            <person name="Mock T."/>
            <person name="Otillar R.P."/>
            <person name="Strauss J."/>
            <person name="Dupont C."/>
            <person name="Frickenhaus S."/>
            <person name="Maumus F."/>
            <person name="Mcmullan M."/>
            <person name="Sanges R."/>
            <person name="Schmutz J."/>
            <person name="Toseland A."/>
            <person name="Valas R."/>
            <person name="Veluchamy A."/>
            <person name="Ward B.J."/>
            <person name="Allen A."/>
            <person name="Barry K."/>
            <person name="Falciatore A."/>
            <person name="Ferrante M."/>
            <person name="Fortunato A.E."/>
            <person name="Gloeckner G."/>
            <person name="Gruber A."/>
            <person name="Hipkin R."/>
            <person name="Janech M."/>
            <person name="Kroth P."/>
            <person name="Leese F."/>
            <person name="Lindquist E."/>
            <person name="Lyon B.R."/>
            <person name="Martin J."/>
            <person name="Mayer C."/>
            <person name="Parker M."/>
            <person name="Quesneville H."/>
            <person name="Raymond J."/>
            <person name="Uhlig C."/>
            <person name="Valentin K.U."/>
            <person name="Worden A.Z."/>
            <person name="Armbrust E.V."/>
            <person name="Bowler C."/>
            <person name="Green B."/>
            <person name="Moulton V."/>
            <person name="Van Oosterhout C."/>
            <person name="Grigoriev I."/>
        </authorList>
    </citation>
    <scope>NUCLEOTIDE SEQUENCE [LARGE SCALE GENOMIC DNA]</scope>
    <source>
        <strain evidence="2 3">CCMP1102</strain>
    </source>
</reference>
<sequence length="1168" mass="127139">MNSTTNSPADAATTAAAAATAAATTPAPGSLLPTTVQQQQQQLTQVVTGNGKLQPQKLELILNPEDGSLMTAPLLSVVMACTDSLYRDLYDMAHGELVQIIATGGNGATGGGGGEGDSPPDNSQGKRKDKMSNLSFVNRRHELSYRLATHSKALTHVAALTVSNSAGDQDQDQAKKYNLTNYVNVSMNALTHARTAWIQNDECQDALYFFHGRLFSIRQGPHDIYGSLDFMCTSNNNNNNNNNNNSSDDDTTNNSYKSFWYDLPSDLKLEIDRYEISKEKHWSKKEVSERWSMAVRRKLLLGEVGYYKNKNKSTLANSSSSSSSSSLNASIQPWKIILRGDGIVRLIYGKPKTTIDSGTGETKTVYPLEAVLTVLTTDKEKADLEEIEDEPQEEAQWTLISVDVYAQAKTGQSNHQLDPNNKQRYNLHRLCSLAMSKEELYIKQKNMKRKLKLKNDNKAKKAILVPKQLPSSSRRRVVVARPLNALFRVAQYFSLSWQLEILSEQAKSLAKGNWGSNQNNQSNYNSNSNSNSSNSNSGESYGAYQGRSGPPNGVNNKSSITNSNIVVTPVQFFDNRPNSKILGIMSISFWTVDDRYGPPSMSDLYNDEEIVENDENDEDEGKKNSNNNNKRSSTIPSSTTTAGGAGGTGASSVAAGDDSVSTVSRSVHNNPTVTNRFTLSIRAEIDVGIKVSLSGADSIVNHSNNNNNNNDSNHNHVRSTIQDLLEATSNPFALSASEALLAATLLCAERKCYAMVNALLKSTSGASSTRSSILPSWITLKVEKGSIIVAANIQYYTAEDDTSPGDDGKACDSRTGSFVPIFSRSTPLLQYMACNDVPRAASDTTLLRIATLAKNNKHRSSSSRNQAAIFNSGRIVRDSFDSLCRSMNVLGQRTGVGIHSWNDSDENNSPSLRKRAIGSACKDVKVSLMTCCGMSVLYGLSIVSLNVASGIDSSPEMSGGKLDLIKEIDIKMMTTVVDANNNNNKNKIVLSSFLTAPPPSLLLDSKLVEHTSWTTDISGERIKHSIAEQERFGICCSIIDDDNDTGNENDKTDGRGGGGLIVYGANIKVELEQSPSSIPIRKSINFVPFIIDDDDDDMDDDKQKDDRKQQEEEQQEEGRPTKRIKTDTTGGGGSGTTTNASSTAVVETRDLIDEVEYFASIIADTIGI</sequence>
<dbReference type="OrthoDB" id="46605at2759"/>
<accession>A0A1E7ETJ4</accession>
<feature type="region of interest" description="Disordered" evidence="1">
    <location>
        <begin position="1091"/>
        <end position="1143"/>
    </location>
</feature>
<keyword evidence="3" id="KW-1185">Reference proteome</keyword>
<evidence type="ECO:0000313" key="3">
    <source>
        <dbReference type="Proteomes" id="UP000095751"/>
    </source>
</evidence>
<feature type="region of interest" description="Disordered" evidence="1">
    <location>
        <begin position="613"/>
        <end position="657"/>
    </location>
</feature>
<feature type="region of interest" description="Disordered" evidence="1">
    <location>
        <begin position="511"/>
        <end position="557"/>
    </location>
</feature>
<evidence type="ECO:0000313" key="2">
    <source>
        <dbReference type="EMBL" id="OEU09157.1"/>
    </source>
</evidence>
<feature type="compositionally biased region" description="Basic and acidic residues" evidence="1">
    <location>
        <begin position="1101"/>
        <end position="1126"/>
    </location>
</feature>
<protein>
    <submittedName>
        <fullName evidence="2">Uncharacterized protein</fullName>
    </submittedName>
</protein>
<organism evidence="2 3">
    <name type="scientific">Fragilariopsis cylindrus CCMP1102</name>
    <dbReference type="NCBI Taxonomy" id="635003"/>
    <lineage>
        <taxon>Eukaryota</taxon>
        <taxon>Sar</taxon>
        <taxon>Stramenopiles</taxon>
        <taxon>Ochrophyta</taxon>
        <taxon>Bacillariophyta</taxon>
        <taxon>Bacillariophyceae</taxon>
        <taxon>Bacillariophycidae</taxon>
        <taxon>Bacillariales</taxon>
        <taxon>Bacillariaceae</taxon>
        <taxon>Fragilariopsis</taxon>
    </lineage>
</organism>
<dbReference type="AlphaFoldDB" id="A0A1E7ETJ4"/>
<gene>
    <name evidence="2" type="ORF">FRACYDRAFT_249075</name>
</gene>
<dbReference type="GO" id="GO:0004402">
    <property type="term" value="F:histone acetyltransferase activity"/>
    <property type="evidence" value="ECO:0007669"/>
    <property type="project" value="TreeGrafter"/>
</dbReference>
<dbReference type="PANTHER" id="PTHR20916">
    <property type="entry name" value="CYSTEINE AND GLYCINE-RICH PROTEIN 2 BINDING PROTEIN"/>
    <property type="match status" value="1"/>
</dbReference>
<dbReference type="PANTHER" id="PTHR20916:SF3">
    <property type="entry name" value="FORK-HEAD DOMAIN-CONTAINING PROTEIN"/>
    <property type="match status" value="1"/>
</dbReference>
<feature type="compositionally biased region" description="Acidic residues" evidence="1">
    <location>
        <begin position="1091"/>
        <end position="1100"/>
    </location>
</feature>
<dbReference type="Proteomes" id="UP000095751">
    <property type="component" value="Unassembled WGS sequence"/>
</dbReference>
<evidence type="ECO:0000256" key="1">
    <source>
        <dbReference type="SAM" id="MobiDB-lite"/>
    </source>
</evidence>
<dbReference type="InParanoid" id="A0A1E7ETJ4"/>
<feature type="region of interest" description="Disordered" evidence="1">
    <location>
        <begin position="108"/>
        <end position="133"/>
    </location>
</feature>
<proteinExistence type="predicted"/>
<dbReference type="KEGG" id="fcy:FRACYDRAFT_249075"/>
<feature type="compositionally biased region" description="Low complexity" evidence="1">
    <location>
        <begin position="516"/>
        <end position="537"/>
    </location>
</feature>